<evidence type="ECO:0000256" key="1">
    <source>
        <dbReference type="ARBA" id="ARBA00004141"/>
    </source>
</evidence>
<keyword evidence="4" id="KW-0677">Repeat</keyword>
<keyword evidence="8 11" id="KW-0472">Membrane</keyword>
<evidence type="ECO:0000256" key="4">
    <source>
        <dbReference type="ARBA" id="ARBA00022737"/>
    </source>
</evidence>
<dbReference type="InterPro" id="IPR000644">
    <property type="entry name" value="CBS_dom"/>
</dbReference>
<evidence type="ECO:0000259" key="12">
    <source>
        <dbReference type="PROSITE" id="PS51371"/>
    </source>
</evidence>
<dbReference type="PANTHER" id="PTHR11689">
    <property type="entry name" value="CHLORIDE CHANNEL PROTEIN CLC FAMILY MEMBER"/>
    <property type="match status" value="1"/>
</dbReference>
<evidence type="ECO:0000256" key="3">
    <source>
        <dbReference type="ARBA" id="ARBA00022692"/>
    </source>
</evidence>
<feature type="transmembrane region" description="Helical" evidence="11">
    <location>
        <begin position="248"/>
        <end position="272"/>
    </location>
</feature>
<keyword evidence="3 11" id="KW-0812">Transmembrane</keyword>
<dbReference type="GeneID" id="119739432"/>
<feature type="transmembrane region" description="Helical" evidence="11">
    <location>
        <begin position="335"/>
        <end position="360"/>
    </location>
</feature>
<dbReference type="RefSeq" id="XP_038070311.1">
    <property type="nucleotide sequence ID" value="XM_038214383.1"/>
</dbReference>
<evidence type="ECO:0000313" key="13">
    <source>
        <dbReference type="EnsemblMetazoa" id="XP_038070311.1"/>
    </source>
</evidence>
<dbReference type="InterPro" id="IPR046342">
    <property type="entry name" value="CBS_dom_sf"/>
</dbReference>
<dbReference type="InterPro" id="IPR001807">
    <property type="entry name" value="ClC"/>
</dbReference>
<feature type="transmembrane region" description="Helical" evidence="11">
    <location>
        <begin position="495"/>
        <end position="514"/>
    </location>
</feature>
<feature type="domain" description="CBS" evidence="12">
    <location>
        <begin position="767"/>
        <end position="829"/>
    </location>
</feature>
<dbReference type="RefSeq" id="XP_038070310.1">
    <property type="nucleotide sequence ID" value="XM_038214382.1"/>
</dbReference>
<dbReference type="Gene3D" id="3.10.580.10">
    <property type="entry name" value="CBS-domain"/>
    <property type="match status" value="1"/>
</dbReference>
<evidence type="ECO:0000256" key="6">
    <source>
        <dbReference type="ARBA" id="ARBA00023065"/>
    </source>
</evidence>
<feature type="transmembrane region" description="Helical" evidence="11">
    <location>
        <begin position="554"/>
        <end position="575"/>
    </location>
</feature>
<dbReference type="PANTHER" id="PTHR11689:SF89">
    <property type="entry name" value="CHLORIDE CHANNEL PROTEIN"/>
    <property type="match status" value="1"/>
</dbReference>
<keyword evidence="14" id="KW-1185">Reference proteome</keyword>
<dbReference type="AlphaFoldDB" id="A0A914B4A1"/>
<reference evidence="13" key="1">
    <citation type="submission" date="2022-11" db="UniProtKB">
        <authorList>
            <consortium name="EnsemblMetazoa"/>
        </authorList>
    </citation>
    <scope>IDENTIFICATION</scope>
</reference>
<keyword evidence="5 11" id="KW-1133">Transmembrane helix</keyword>
<feature type="transmembrane region" description="Helical" evidence="11">
    <location>
        <begin position="135"/>
        <end position="157"/>
    </location>
</feature>
<evidence type="ECO:0000256" key="7">
    <source>
        <dbReference type="ARBA" id="ARBA00023122"/>
    </source>
</evidence>
<protein>
    <recommendedName>
        <fullName evidence="11">Chloride channel protein</fullName>
    </recommendedName>
</protein>
<proteinExistence type="inferred from homology"/>
<keyword evidence="9 11" id="KW-0868">Chloride</keyword>
<evidence type="ECO:0000256" key="9">
    <source>
        <dbReference type="ARBA" id="ARBA00023214"/>
    </source>
</evidence>
<dbReference type="GO" id="GO:0016020">
    <property type="term" value="C:membrane"/>
    <property type="evidence" value="ECO:0007669"/>
    <property type="project" value="UniProtKB-SubCell"/>
</dbReference>
<dbReference type="PRINTS" id="PR00762">
    <property type="entry name" value="CLCHANNEL"/>
</dbReference>
<dbReference type="SMART" id="SM00116">
    <property type="entry name" value="CBS"/>
    <property type="match status" value="2"/>
</dbReference>
<dbReference type="CDD" id="cd04591">
    <property type="entry name" value="CBS_pair_voltage-gated_CLC_euk_bac"/>
    <property type="match status" value="1"/>
</dbReference>
<keyword evidence="6 11" id="KW-0406">Ion transport</keyword>
<feature type="transmembrane region" description="Helical" evidence="11">
    <location>
        <begin position="595"/>
        <end position="618"/>
    </location>
</feature>
<dbReference type="EnsemblMetazoa" id="XM_038214383.1">
    <property type="protein sequence ID" value="XP_038070311.1"/>
    <property type="gene ID" value="LOC119739432"/>
</dbReference>
<dbReference type="OrthoDB" id="428525at2759"/>
<evidence type="ECO:0000313" key="14">
    <source>
        <dbReference type="Proteomes" id="UP000887568"/>
    </source>
</evidence>
<feature type="transmembrane region" description="Helical" evidence="11">
    <location>
        <begin position="381"/>
        <end position="405"/>
    </location>
</feature>
<dbReference type="EnsemblMetazoa" id="XM_038214382.1">
    <property type="protein sequence ID" value="XP_038070310.1"/>
    <property type="gene ID" value="LOC119739432"/>
</dbReference>
<dbReference type="Pfam" id="PF00654">
    <property type="entry name" value="Voltage_CLC"/>
    <property type="match status" value="1"/>
</dbReference>
<feature type="transmembrane region" description="Helical" evidence="11">
    <location>
        <begin position="91"/>
        <end position="115"/>
    </location>
</feature>
<evidence type="ECO:0000256" key="8">
    <source>
        <dbReference type="ARBA" id="ARBA00023136"/>
    </source>
</evidence>
<dbReference type="Proteomes" id="UP000887568">
    <property type="component" value="Unplaced"/>
</dbReference>
<comment type="similarity">
    <text evidence="11">Belongs to the chloride channel (TC 2.A.49) family.</text>
</comment>
<accession>A0A914B4A1</accession>
<evidence type="ECO:0000256" key="10">
    <source>
        <dbReference type="PROSITE-ProRule" id="PRU00703"/>
    </source>
</evidence>
<comment type="caution">
    <text evidence="11">Lacks conserved residue(s) required for the propagation of feature annotation.</text>
</comment>
<feature type="domain" description="CBS" evidence="12">
    <location>
        <begin position="654"/>
        <end position="717"/>
    </location>
</feature>
<name>A0A914B4A1_PATMI</name>
<evidence type="ECO:0000256" key="11">
    <source>
        <dbReference type="RuleBase" id="RU361221"/>
    </source>
</evidence>
<evidence type="ECO:0000256" key="2">
    <source>
        <dbReference type="ARBA" id="ARBA00022448"/>
    </source>
</evidence>
<dbReference type="Gene3D" id="1.10.3080.10">
    <property type="entry name" value="Clc chloride channel"/>
    <property type="match status" value="1"/>
</dbReference>
<keyword evidence="7 10" id="KW-0129">CBS domain</keyword>
<dbReference type="GO" id="GO:0005254">
    <property type="term" value="F:chloride channel activity"/>
    <property type="evidence" value="ECO:0007669"/>
    <property type="project" value="UniProtKB-UniRule"/>
</dbReference>
<dbReference type="OMA" id="YLIRLKW"/>
<dbReference type="SUPFAM" id="SSF81340">
    <property type="entry name" value="Clc chloride channel"/>
    <property type="match status" value="1"/>
</dbReference>
<sequence>MHHPVSNMNNSKRRTTVLAADDTEGIHPTDDQSGFFAKGRDFESRYVNHQYTEQEKELLASYESADYLPSHSHVYENWLRQQPKRLEWDRWVMMGLIGFSTGLVGFLLHQMISIISTLKWDNTQEYLTRSGLALAWVWATSIGLLLVMFGSAMVVILRPSAAGSGLPELIGFLNGTLVRHIFNVKTLAVKFVSCICAVSSGLPVGPEGPMIHMGSLIGAGMSQFKSDTLKFDIPFFQRFRNPEDRRNFISAGAAAGVASAFGAPVGGLLFAMEEVSSFWSMKLSWQVFFCCMVSTFTTDLFNSAFHNFKYQGQFGLFKTQSYIIFKVLESLDVNILMFIPTVVLGVLGGLLGGLFVFMNLKLARLRRAIISKVKQHWKKKALKIVEPCLIIILFSTASVLLPAAFNCSPYSCYLSGEKQSPQSYSPRCLVEEKGSQTEVDVSLYTCSPGIVIRDENDSIAFSNKTFNQVATLLFLTGEEAIQHLFSRQTHWEFNYLPLMTVLILYFTMACWTCGSNISSGLVVPMLFIGALYGRIIGMLLVSMFGVKSITTDEYWAWMDPGAFALIGAASFFGGVSRLTMSLTVIMMEITNDIQFLLPIMVAIMMAKWVGDFVTHPLYHALLEVKCIPFLDAEPVIVHEGKSVNLELFKTSDAMASPVHVLHSKESVSTIAQLLLDTTHGGFPVVKSGSGMENHQFIGLITRLELSVMLMNSCLFESADSTSEDQPDISQLDYQTVMAEKLVDPVAAEQLFHTYCEDPQYQDLYINLVPYVNVSAPAVPQYFSLHRTYIILRTLGLRHLTVVDGYNNVVGIITRKDLMGFQMEEKIGAVLANRLEGIRLPSPSSVKSNVELDEVTNHGGNASQC</sequence>
<dbReference type="InterPro" id="IPR014743">
    <property type="entry name" value="Cl-channel_core"/>
</dbReference>
<dbReference type="SUPFAM" id="SSF54631">
    <property type="entry name" value="CBS-domain pair"/>
    <property type="match status" value="1"/>
</dbReference>
<organism evidence="13 14">
    <name type="scientific">Patiria miniata</name>
    <name type="common">Bat star</name>
    <name type="synonym">Asterina miniata</name>
    <dbReference type="NCBI Taxonomy" id="46514"/>
    <lineage>
        <taxon>Eukaryota</taxon>
        <taxon>Metazoa</taxon>
        <taxon>Echinodermata</taxon>
        <taxon>Eleutherozoa</taxon>
        <taxon>Asterozoa</taxon>
        <taxon>Asteroidea</taxon>
        <taxon>Valvatacea</taxon>
        <taxon>Valvatida</taxon>
        <taxon>Asterinidae</taxon>
        <taxon>Patiria</taxon>
    </lineage>
</organism>
<keyword evidence="2 11" id="KW-0813">Transport</keyword>
<comment type="subcellular location">
    <subcellularLocation>
        <location evidence="1 11">Membrane</location>
        <topology evidence="1 11">Multi-pass membrane protein</topology>
    </subcellularLocation>
</comment>
<dbReference type="Pfam" id="PF00571">
    <property type="entry name" value="CBS"/>
    <property type="match status" value="2"/>
</dbReference>
<dbReference type="InterPro" id="IPR051280">
    <property type="entry name" value="Cl-channel/antiporter"/>
</dbReference>
<feature type="transmembrane region" description="Helical" evidence="11">
    <location>
        <begin position="521"/>
        <end position="542"/>
    </location>
</feature>
<dbReference type="PROSITE" id="PS51371">
    <property type="entry name" value="CBS"/>
    <property type="match status" value="2"/>
</dbReference>
<evidence type="ECO:0000256" key="5">
    <source>
        <dbReference type="ARBA" id="ARBA00022989"/>
    </source>
</evidence>